<reference evidence="2" key="1">
    <citation type="submission" date="2021-02" db="EMBL/GenBank/DDBJ databases">
        <authorList>
            <person name="Nowell W R."/>
        </authorList>
    </citation>
    <scope>NUCLEOTIDE SEQUENCE</scope>
</reference>
<feature type="compositionally biased region" description="Low complexity" evidence="1">
    <location>
        <begin position="513"/>
        <end position="527"/>
    </location>
</feature>
<organism evidence="2 3">
    <name type="scientific">Adineta ricciae</name>
    <name type="common">Rotifer</name>
    <dbReference type="NCBI Taxonomy" id="249248"/>
    <lineage>
        <taxon>Eukaryota</taxon>
        <taxon>Metazoa</taxon>
        <taxon>Spiralia</taxon>
        <taxon>Gnathifera</taxon>
        <taxon>Rotifera</taxon>
        <taxon>Eurotatoria</taxon>
        <taxon>Bdelloidea</taxon>
        <taxon>Adinetida</taxon>
        <taxon>Adinetidae</taxon>
        <taxon>Adineta</taxon>
    </lineage>
</organism>
<dbReference type="Proteomes" id="UP000663828">
    <property type="component" value="Unassembled WGS sequence"/>
</dbReference>
<dbReference type="Gene3D" id="2.30.30.190">
    <property type="entry name" value="CAP Gly-rich-like domain"/>
    <property type="match status" value="1"/>
</dbReference>
<feature type="compositionally biased region" description="Polar residues" evidence="1">
    <location>
        <begin position="35"/>
        <end position="66"/>
    </location>
</feature>
<protein>
    <submittedName>
        <fullName evidence="2">Uncharacterized protein</fullName>
    </submittedName>
</protein>
<dbReference type="InterPro" id="IPR036859">
    <property type="entry name" value="CAP-Gly_dom_sf"/>
</dbReference>
<dbReference type="EMBL" id="CAJNOR010000871">
    <property type="protein sequence ID" value="CAF1025840.1"/>
    <property type="molecule type" value="Genomic_DNA"/>
</dbReference>
<comment type="caution">
    <text evidence="2">The sequence shown here is derived from an EMBL/GenBank/DDBJ whole genome shotgun (WGS) entry which is preliminary data.</text>
</comment>
<sequence length="758" mass="87562">MQSRPDLLGTDEMRGRQRRSYIGFEKFEEDYNHEMSMNNVAGNAKSNSTSPRQPTRASSFQNSPSRSYDDSKFTLQHLCTPMLSSIYSEIVTFWFKVQWLIYDENVRETFLVLRSNIDGYLPIQTALDQKSFVNSKSRLHNVPECLLIQTEFHSKTIFLPNLFISFDHLLHKNIRLKESSFQGQLNVILCKLNERGSKLMFYKHLQRNTWYIYFNTPEFPSESYANVLSDDEASQLESIAEENARNNKSRDDDDNELRGFVRNNAITSYMKTQCEKYLNDQTYRDKIHLNSGEYRDILELYASNGLQTIQKIIDDYQELGTVRLRRPVPDILPIRILKLFDDPNSYIVPSKRLIIDAISPGSPQYQLHAILCEINQLTVVFIRHLSTKKWYYYQDNYEVLCKSQSQALNIKKSFLILSNSVRWLGSIEDHAMIGLELIDSTLPGYTDGTCPCDNKRYFHCPPGRGYYILQKSFIDSYKVIDKYTNKNDHAHPINQSSPTSPNRTFFPSQPTRSAMSPSVSQMQPPSSDNNHAIASPRGVLSRLASEREHRNIQLAPLTSDNNNSTSRIYRPENYQSKAYDASVDSCTTNTTEAPSSGDEYFLNDWTLGRLKSLLETKIPHDNQLCLNVCIDQCETQQLIDEQINKCSSRRPPVPPSGIRIELIKIYDNVEIVFPSRSIRLYNNDYLLLAILCSYSECAYIRTKSGWAYVDDESDQGDSIIIDEISQMIDDINHDILFRSEQCLHVLKNASFLYYKLVE</sequence>
<evidence type="ECO:0000256" key="1">
    <source>
        <dbReference type="SAM" id="MobiDB-lite"/>
    </source>
</evidence>
<evidence type="ECO:0000313" key="2">
    <source>
        <dbReference type="EMBL" id="CAF1025840.1"/>
    </source>
</evidence>
<accession>A0A814IH95</accession>
<name>A0A814IH95_ADIRI</name>
<feature type="region of interest" description="Disordered" evidence="1">
    <location>
        <begin position="488"/>
        <end position="533"/>
    </location>
</feature>
<dbReference type="SUPFAM" id="SSF74924">
    <property type="entry name" value="Cap-Gly domain"/>
    <property type="match status" value="1"/>
</dbReference>
<evidence type="ECO:0000313" key="3">
    <source>
        <dbReference type="Proteomes" id="UP000663828"/>
    </source>
</evidence>
<feature type="region of interest" description="Disordered" evidence="1">
    <location>
        <begin position="35"/>
        <end position="68"/>
    </location>
</feature>
<feature type="compositionally biased region" description="Polar residues" evidence="1">
    <location>
        <begin position="493"/>
        <end position="512"/>
    </location>
</feature>
<keyword evidence="3" id="KW-1185">Reference proteome</keyword>
<proteinExistence type="predicted"/>
<gene>
    <name evidence="2" type="ORF">XAT740_LOCUS14484</name>
</gene>
<dbReference type="AlphaFoldDB" id="A0A814IH95"/>